<dbReference type="Gene3D" id="3.40.50.2300">
    <property type="match status" value="1"/>
</dbReference>
<dbReference type="GO" id="GO:0008982">
    <property type="term" value="F:protein-N(PI)-phosphohistidine-sugar phosphotransferase activity"/>
    <property type="evidence" value="ECO:0007669"/>
    <property type="project" value="InterPro"/>
</dbReference>
<dbReference type="InterPro" id="IPR036388">
    <property type="entry name" value="WH-like_DNA-bd_sf"/>
</dbReference>
<sequence length="692" mass="81611">MLLDKRSYSIIELLVQNPNNRIADLEKEFQLTRRQINYSIKKINDWLESTYLPRIERSKNGSFSLDQKVIQYFTNLSSQQEESEQLEYVPTEKERTILLVFYLLTKKEELSLAHITDVLEVSKNTVVRDIKVANEWLNDYGLTIIYTRTEGYKIKGEELTIRKLLNSLLEKILQMYKGQYYLEKIGQLNAEAVLPIIEKIEEVLGIQYTDQSLVVLPWLLLVNKRRVNQGNILEKSWHESVVDFRDTREYEVINEHLIPLIKLLDHEREWLILQFLTANFQDSTKNVVEDKDLIIAIKEMIWLFEEKTYLTISNKQYLLERLAQHLRPAYYRVKYQISLKNDWYLDYIEREESYTVLFEIIKEIILPVEKLTNRIFNNNEIALLTFFFGAELLNQGISLENKIKAVVVCTNGISISRILNYSLKELFPDFIFLNVLSIREFKEYTRHFDIVFSTVPLETDRKTFLLNPLITEKEKQALQKQVYQYLGIDKKELSISKLLSVIKKHAKIYDEDQLVSSLKNMLNSNAETRDPIEFESSLPSLLNYLNEERIQFIEEVDDWKEGIRLACAPLIEEQKIMPQYIETLINENDTEHTYSFLGETMAIPHADRPNQILNDGFSMLILKRPIQFKNKHKVQIIVPLAIEEKTNHLKAILQLQKLAEDTELMKKLMSKQKPEEVIEIIKTKLLNIEIKV</sequence>
<feature type="domain" description="PTS EIIB type-2" evidence="13">
    <location>
        <begin position="403"/>
        <end position="490"/>
    </location>
</feature>
<keyword evidence="4" id="KW-0597">Phosphoprotein</keyword>
<dbReference type="Gene3D" id="3.40.930.10">
    <property type="entry name" value="Mannitol-specific EII, Chain A"/>
    <property type="match status" value="1"/>
</dbReference>
<dbReference type="InterPro" id="IPR007737">
    <property type="entry name" value="Mga_HTH"/>
</dbReference>
<evidence type="ECO:0000313" key="15">
    <source>
        <dbReference type="EMBL" id="TLQ06399.1"/>
    </source>
</evidence>
<dbReference type="Gene3D" id="1.10.1790.10">
    <property type="entry name" value="PRD domain"/>
    <property type="match status" value="1"/>
</dbReference>
<keyword evidence="8" id="KW-0010">Activator</keyword>
<evidence type="ECO:0000256" key="1">
    <source>
        <dbReference type="ARBA" id="ARBA00004496"/>
    </source>
</evidence>
<dbReference type="PANTHER" id="PTHR36203">
    <property type="entry name" value="ASCORBATE-SPECIFIC PTS SYSTEM EIIA COMPONENT"/>
    <property type="match status" value="1"/>
</dbReference>
<evidence type="ECO:0000256" key="4">
    <source>
        <dbReference type="ARBA" id="ARBA00022553"/>
    </source>
</evidence>
<keyword evidence="7" id="KW-0418">Kinase</keyword>
<evidence type="ECO:0000259" key="12">
    <source>
        <dbReference type="PROSITE" id="PS51094"/>
    </source>
</evidence>
<evidence type="ECO:0000256" key="3">
    <source>
        <dbReference type="ARBA" id="ARBA00022490"/>
    </source>
</evidence>
<dbReference type="InterPro" id="IPR016152">
    <property type="entry name" value="PTrfase/Anion_transptr"/>
</dbReference>
<dbReference type="CDD" id="cd05568">
    <property type="entry name" value="PTS_IIB_bgl_like"/>
    <property type="match status" value="1"/>
</dbReference>
<dbReference type="Proteomes" id="UP000307201">
    <property type="component" value="Unassembled WGS sequence"/>
</dbReference>
<comment type="subcellular location">
    <subcellularLocation>
        <location evidence="1">Cytoplasm</location>
    </subcellularLocation>
</comment>
<evidence type="ECO:0000259" key="14">
    <source>
        <dbReference type="PROSITE" id="PS51372"/>
    </source>
</evidence>
<dbReference type="OrthoDB" id="369398at2"/>
<name>A0A5R9C123_9LACT</name>
<dbReference type="GO" id="GO:0005737">
    <property type="term" value="C:cytoplasm"/>
    <property type="evidence" value="ECO:0007669"/>
    <property type="project" value="UniProtKB-SubCell"/>
</dbReference>
<dbReference type="SUPFAM" id="SSF52794">
    <property type="entry name" value="PTS system IIB component-like"/>
    <property type="match status" value="1"/>
</dbReference>
<keyword evidence="5" id="KW-0808">Transferase</keyword>
<dbReference type="CDD" id="cd00211">
    <property type="entry name" value="PTS_IIA_fru"/>
    <property type="match status" value="1"/>
</dbReference>
<gene>
    <name evidence="15" type="ORF">FEZ48_09810</name>
</gene>
<evidence type="ECO:0000256" key="9">
    <source>
        <dbReference type="ARBA" id="ARBA00037387"/>
    </source>
</evidence>
<keyword evidence="2" id="KW-0813">Transport</keyword>
<evidence type="ECO:0000256" key="7">
    <source>
        <dbReference type="ARBA" id="ARBA00022777"/>
    </source>
</evidence>
<comment type="function">
    <text evidence="9">The phosphoenolpyruvate-dependent sugar phosphotransferase system (sugar PTS), a major carbohydrate active transport system, catalyzes the phosphorylation of incoming sugar substrates concomitantly with their translocation across the cell membrane. The enzyme II UlaABC PTS system is involved in ascorbate transport.</text>
</comment>
<evidence type="ECO:0000256" key="8">
    <source>
        <dbReference type="ARBA" id="ARBA00023159"/>
    </source>
</evidence>
<feature type="domain" description="PTS EIIA type-2" evidence="12">
    <location>
        <begin position="543"/>
        <end position="684"/>
    </location>
</feature>
<evidence type="ECO:0000256" key="6">
    <source>
        <dbReference type="ARBA" id="ARBA00022683"/>
    </source>
</evidence>
<dbReference type="GO" id="GO:0009401">
    <property type="term" value="P:phosphoenolpyruvate-dependent sugar phosphotransferase system"/>
    <property type="evidence" value="ECO:0007669"/>
    <property type="project" value="UniProtKB-KW"/>
</dbReference>
<protein>
    <recommendedName>
        <fullName evidence="10">Ascorbate-specific PTS system EIIA component</fullName>
    </recommendedName>
    <alternativeName>
        <fullName evidence="11">Ascorbate-specific phosphotransferase enzyme IIA component</fullName>
    </alternativeName>
</protein>
<keyword evidence="6" id="KW-0598">Phosphotransferase system</keyword>
<evidence type="ECO:0000313" key="16">
    <source>
        <dbReference type="Proteomes" id="UP000307201"/>
    </source>
</evidence>
<dbReference type="InterPro" id="IPR036634">
    <property type="entry name" value="PRD_sf"/>
</dbReference>
<dbReference type="STRING" id="191770.SAMN04488013_10417"/>
<dbReference type="Pfam" id="PF00359">
    <property type="entry name" value="PTS_EIIA_2"/>
    <property type="match status" value="1"/>
</dbReference>
<dbReference type="PROSITE" id="PS51094">
    <property type="entry name" value="PTS_EIIA_TYPE_2"/>
    <property type="match status" value="1"/>
</dbReference>
<dbReference type="InterPro" id="IPR013011">
    <property type="entry name" value="PTS_EIIB_2"/>
</dbReference>
<evidence type="ECO:0000256" key="11">
    <source>
        <dbReference type="ARBA" id="ARBA00042072"/>
    </source>
</evidence>
<dbReference type="PROSITE" id="PS51372">
    <property type="entry name" value="PRD_2"/>
    <property type="match status" value="1"/>
</dbReference>
<keyword evidence="3" id="KW-0963">Cytoplasm</keyword>
<dbReference type="Gene3D" id="1.10.10.10">
    <property type="entry name" value="Winged helix-like DNA-binding domain superfamily/Winged helix DNA-binding domain"/>
    <property type="match status" value="1"/>
</dbReference>
<evidence type="ECO:0000256" key="10">
    <source>
        <dbReference type="ARBA" id="ARBA00041175"/>
    </source>
</evidence>
<dbReference type="InterPro" id="IPR036095">
    <property type="entry name" value="PTS_EIIB-like_sf"/>
</dbReference>
<organism evidence="15 16">
    <name type="scientific">Marinilactibacillus psychrotolerans</name>
    <dbReference type="NCBI Taxonomy" id="191770"/>
    <lineage>
        <taxon>Bacteria</taxon>
        <taxon>Bacillati</taxon>
        <taxon>Bacillota</taxon>
        <taxon>Bacilli</taxon>
        <taxon>Lactobacillales</taxon>
        <taxon>Carnobacteriaceae</taxon>
        <taxon>Marinilactibacillus</taxon>
    </lineage>
</organism>
<dbReference type="SUPFAM" id="SSF63520">
    <property type="entry name" value="PTS-regulatory domain, PRD"/>
    <property type="match status" value="1"/>
</dbReference>
<reference evidence="15 16" key="1">
    <citation type="submission" date="2019-05" db="EMBL/GenBank/DDBJ databases">
        <title>The metagenome of a microbial culture collection derived from dairy environment covers the genomic content of the human microbiome.</title>
        <authorList>
            <person name="Roder T."/>
            <person name="Wuthrich D."/>
            <person name="Sattari Z."/>
            <person name="Von Ah U."/>
            <person name="Bar C."/>
            <person name="Ronchi F."/>
            <person name="Macpherson A.J."/>
            <person name="Ganal-Vonarburg S.C."/>
            <person name="Bruggmann R."/>
            <person name="Vergeres G."/>
        </authorList>
    </citation>
    <scope>NUCLEOTIDE SEQUENCE [LARGE SCALE GENOMIC DNA]</scope>
    <source>
        <strain evidence="15 16">FAM 24235</strain>
    </source>
</reference>
<dbReference type="RefSeq" id="WP_138472444.1">
    <property type="nucleotide sequence ID" value="NZ_VBTE01000031.1"/>
</dbReference>
<dbReference type="EMBL" id="VBTE01000031">
    <property type="protein sequence ID" value="TLQ06399.1"/>
    <property type="molecule type" value="Genomic_DNA"/>
</dbReference>
<proteinExistence type="predicted"/>
<dbReference type="InterPro" id="IPR011608">
    <property type="entry name" value="PRD"/>
</dbReference>
<dbReference type="GO" id="GO:0006355">
    <property type="term" value="P:regulation of DNA-templated transcription"/>
    <property type="evidence" value="ECO:0007669"/>
    <property type="project" value="InterPro"/>
</dbReference>
<comment type="caution">
    <text evidence="15">The sequence shown here is derived from an EMBL/GenBank/DDBJ whole genome shotgun (WGS) entry which is preliminary data.</text>
</comment>
<dbReference type="PANTHER" id="PTHR36203:SF1">
    <property type="entry name" value="ASCORBATE-SPECIFIC PTS SYSTEM EIIA COMPONENT"/>
    <property type="match status" value="1"/>
</dbReference>
<evidence type="ECO:0000259" key="13">
    <source>
        <dbReference type="PROSITE" id="PS51099"/>
    </source>
</evidence>
<feature type="domain" description="PRD" evidence="14">
    <location>
        <begin position="288"/>
        <end position="398"/>
    </location>
</feature>
<evidence type="ECO:0000256" key="2">
    <source>
        <dbReference type="ARBA" id="ARBA00022448"/>
    </source>
</evidence>
<dbReference type="SUPFAM" id="SSF55804">
    <property type="entry name" value="Phoshotransferase/anion transport protein"/>
    <property type="match status" value="1"/>
</dbReference>
<dbReference type="PROSITE" id="PS51099">
    <property type="entry name" value="PTS_EIIB_TYPE_2"/>
    <property type="match status" value="1"/>
</dbReference>
<evidence type="ECO:0000256" key="5">
    <source>
        <dbReference type="ARBA" id="ARBA00022679"/>
    </source>
</evidence>
<accession>A0A5R9C123</accession>
<dbReference type="Pfam" id="PF00874">
    <property type="entry name" value="PRD"/>
    <property type="match status" value="1"/>
</dbReference>
<dbReference type="InterPro" id="IPR051351">
    <property type="entry name" value="Ascorbate-PTS_EIIA_comp"/>
</dbReference>
<dbReference type="Pfam" id="PF05043">
    <property type="entry name" value="Mga"/>
    <property type="match status" value="1"/>
</dbReference>
<dbReference type="AlphaFoldDB" id="A0A5R9C123"/>
<dbReference type="InterPro" id="IPR002178">
    <property type="entry name" value="PTS_EIIA_type-2_dom"/>
</dbReference>
<dbReference type="GO" id="GO:0016301">
    <property type="term" value="F:kinase activity"/>
    <property type="evidence" value="ECO:0007669"/>
    <property type="project" value="UniProtKB-KW"/>
</dbReference>